<dbReference type="Proteomes" id="UP000708208">
    <property type="component" value="Unassembled WGS sequence"/>
</dbReference>
<evidence type="ECO:0000256" key="5">
    <source>
        <dbReference type="ARBA" id="ARBA00023180"/>
    </source>
</evidence>
<dbReference type="Pfam" id="PF00089">
    <property type="entry name" value="Trypsin"/>
    <property type="match status" value="1"/>
</dbReference>
<comment type="caution">
    <text evidence="11">The sequence shown here is derived from an EMBL/GenBank/DDBJ whole genome shotgun (WGS) entry which is preliminary data.</text>
</comment>
<dbReference type="PROSITE" id="PS50923">
    <property type="entry name" value="SUSHI"/>
    <property type="match status" value="1"/>
</dbReference>
<evidence type="ECO:0000259" key="10">
    <source>
        <dbReference type="PROSITE" id="PS50923"/>
    </source>
</evidence>
<accession>A0A8J2KU31</accession>
<feature type="signal peptide" evidence="8">
    <location>
        <begin position="1"/>
        <end position="22"/>
    </location>
</feature>
<dbReference type="PROSITE" id="PS50240">
    <property type="entry name" value="TRYPSIN_DOM"/>
    <property type="match status" value="1"/>
</dbReference>
<dbReference type="GO" id="GO:0005576">
    <property type="term" value="C:extracellular region"/>
    <property type="evidence" value="ECO:0007669"/>
    <property type="project" value="UniProtKB-SubCell"/>
</dbReference>
<dbReference type="CDD" id="cd00112">
    <property type="entry name" value="LDLa"/>
    <property type="match status" value="2"/>
</dbReference>
<evidence type="ECO:0000256" key="4">
    <source>
        <dbReference type="ARBA" id="ARBA00023157"/>
    </source>
</evidence>
<evidence type="ECO:0000256" key="3">
    <source>
        <dbReference type="ARBA" id="ARBA00022729"/>
    </source>
</evidence>
<reference evidence="11" key="1">
    <citation type="submission" date="2021-06" db="EMBL/GenBank/DDBJ databases">
        <authorList>
            <person name="Hodson N. C."/>
            <person name="Mongue J. A."/>
            <person name="Jaron S. K."/>
        </authorList>
    </citation>
    <scope>NUCLEOTIDE SEQUENCE</scope>
</reference>
<comment type="subcellular location">
    <subcellularLocation>
        <location evidence="1">Secreted</location>
    </subcellularLocation>
</comment>
<dbReference type="AlphaFoldDB" id="A0A8J2KU31"/>
<evidence type="ECO:0000256" key="6">
    <source>
        <dbReference type="PROSITE-ProRule" id="PRU00124"/>
    </source>
</evidence>
<evidence type="ECO:0000259" key="9">
    <source>
        <dbReference type="PROSITE" id="PS50240"/>
    </source>
</evidence>
<evidence type="ECO:0000256" key="8">
    <source>
        <dbReference type="SAM" id="SignalP"/>
    </source>
</evidence>
<dbReference type="InterPro" id="IPR000436">
    <property type="entry name" value="Sushi_SCR_CCP_dom"/>
</dbReference>
<dbReference type="InterPro" id="IPR018114">
    <property type="entry name" value="TRYPSIN_HIS"/>
</dbReference>
<dbReference type="EMBL" id="CAJVCH010229041">
    <property type="protein sequence ID" value="CAG7732325.1"/>
    <property type="molecule type" value="Genomic_DNA"/>
</dbReference>
<gene>
    <name evidence="11" type="ORF">AFUS01_LOCUS20847</name>
</gene>
<dbReference type="PANTHER" id="PTHR24252:SF7">
    <property type="entry name" value="HYALIN"/>
    <property type="match status" value="1"/>
</dbReference>
<sequence>MEVSKVHLLRFLLYLFFHSVTGQLKNPCNHNEFRCADESGCLSTEKLCNGIDNCQNGEDEKGNSQWDCTKSTLQTECSLQELKCRFGGCIPKSKKCDGVPDCWGGNDEATDLCSSKRPFRPRLSTLSPPTSKPQQIIEPIKKVTQNFYPVQIINPVQNYQPFPGFLEQFSSTWPPQAATTPLTTTSIQYIDDLSQPDNVPAIRVQPRKRGCPVLPKESGVEISCYMPRSGRFFDCTKIRSPIGAEITYSCAKYYASPKTGATTASITCKENNTWSTRNPRWKCNLTCGFKPVRPIPLIIQGRTAAPYDWPWHVALYNEDPPNSGTFNYYCGGTLISLRAVLTAAHCATTTGTSNKRTDRIIVIPGKYHRSFDKNDDKDRYAQRRRVVDIDVNEYYNTVNFEGDIAILWLDKEVDVTDGVRPACLPSKREDVVPGDDDFSLGILPGWGRSNNREIREELQEVDLPVVDIQTCKKSHPTFVTLVRASTFCAGYRNGTTACDGDSGGGLMFKHPQEKDKLVVKGIVSAGVQRRRGSGCEEQYYTVFTKVTHYRDWIDAMLQAKNNV</sequence>
<dbReference type="PROSITE" id="PS50068">
    <property type="entry name" value="LDLRA_2"/>
    <property type="match status" value="2"/>
</dbReference>
<dbReference type="Pfam" id="PF00084">
    <property type="entry name" value="Sushi"/>
    <property type="match status" value="1"/>
</dbReference>
<evidence type="ECO:0000256" key="2">
    <source>
        <dbReference type="ARBA" id="ARBA00022525"/>
    </source>
</evidence>
<dbReference type="PROSITE" id="PS00134">
    <property type="entry name" value="TRYPSIN_HIS"/>
    <property type="match status" value="1"/>
</dbReference>
<feature type="disulfide bond" evidence="6">
    <location>
        <begin position="84"/>
        <end position="102"/>
    </location>
</feature>
<dbReference type="InterPro" id="IPR001254">
    <property type="entry name" value="Trypsin_dom"/>
</dbReference>
<evidence type="ECO:0000256" key="7">
    <source>
        <dbReference type="PROSITE-ProRule" id="PRU00302"/>
    </source>
</evidence>
<feature type="domain" description="Peptidase S1" evidence="9">
    <location>
        <begin position="298"/>
        <end position="558"/>
    </location>
</feature>
<keyword evidence="12" id="KW-1185">Reference proteome</keyword>
<evidence type="ECO:0000256" key="1">
    <source>
        <dbReference type="ARBA" id="ARBA00004613"/>
    </source>
</evidence>
<feature type="chain" id="PRO_5035304191" evidence="8">
    <location>
        <begin position="23"/>
        <end position="563"/>
    </location>
</feature>
<name>A0A8J2KU31_9HEXA</name>
<organism evidence="11 12">
    <name type="scientific">Allacma fusca</name>
    <dbReference type="NCBI Taxonomy" id="39272"/>
    <lineage>
        <taxon>Eukaryota</taxon>
        <taxon>Metazoa</taxon>
        <taxon>Ecdysozoa</taxon>
        <taxon>Arthropoda</taxon>
        <taxon>Hexapoda</taxon>
        <taxon>Collembola</taxon>
        <taxon>Symphypleona</taxon>
        <taxon>Sminthuridae</taxon>
        <taxon>Allacma</taxon>
    </lineage>
</organism>
<keyword evidence="3 8" id="KW-0732">Signal</keyword>
<evidence type="ECO:0000313" key="11">
    <source>
        <dbReference type="EMBL" id="CAG7732325.1"/>
    </source>
</evidence>
<keyword evidence="2" id="KW-0964">Secreted</keyword>
<keyword evidence="5" id="KW-0325">Glycoprotein</keyword>
<feature type="disulfide bond" evidence="6">
    <location>
        <begin position="77"/>
        <end position="89"/>
    </location>
</feature>
<dbReference type="FunFam" id="2.40.10.10:FF:000054">
    <property type="entry name" value="Complement C1r subcomponent"/>
    <property type="match status" value="1"/>
</dbReference>
<dbReference type="OrthoDB" id="6147874at2759"/>
<dbReference type="GO" id="GO:0006508">
    <property type="term" value="P:proteolysis"/>
    <property type="evidence" value="ECO:0007669"/>
    <property type="project" value="InterPro"/>
</dbReference>
<dbReference type="Pfam" id="PF00057">
    <property type="entry name" value="Ldl_recept_a"/>
    <property type="match status" value="2"/>
</dbReference>
<dbReference type="InterPro" id="IPR002172">
    <property type="entry name" value="LDrepeatLR_classA_rpt"/>
</dbReference>
<dbReference type="SMART" id="SM00192">
    <property type="entry name" value="LDLa"/>
    <property type="match status" value="2"/>
</dbReference>
<keyword evidence="7" id="KW-0768">Sushi</keyword>
<dbReference type="CDD" id="cd00190">
    <property type="entry name" value="Tryp_SPc"/>
    <property type="match status" value="1"/>
</dbReference>
<protein>
    <submittedName>
        <fullName evidence="11">Uncharacterized protein</fullName>
    </submittedName>
</protein>
<feature type="domain" description="Sushi" evidence="10">
    <location>
        <begin position="222"/>
        <end position="285"/>
    </location>
</feature>
<proteinExistence type="predicted"/>
<dbReference type="GO" id="GO:0004252">
    <property type="term" value="F:serine-type endopeptidase activity"/>
    <property type="evidence" value="ECO:0007669"/>
    <property type="project" value="InterPro"/>
</dbReference>
<keyword evidence="4 6" id="KW-1015">Disulfide bond</keyword>
<comment type="caution">
    <text evidence="7">Lacks conserved residue(s) required for the propagation of feature annotation.</text>
</comment>
<evidence type="ECO:0000313" key="12">
    <source>
        <dbReference type="Proteomes" id="UP000708208"/>
    </source>
</evidence>
<dbReference type="PANTHER" id="PTHR24252">
    <property type="entry name" value="ACROSIN-RELATED"/>
    <property type="match status" value="1"/>
</dbReference>
<dbReference type="SMART" id="SM00020">
    <property type="entry name" value="Tryp_SPc"/>
    <property type="match status" value="1"/>
</dbReference>